<evidence type="ECO:0000313" key="5">
    <source>
        <dbReference type="Proteomes" id="UP000483362"/>
    </source>
</evidence>
<evidence type="ECO:0000256" key="1">
    <source>
        <dbReference type="ARBA" id="ARBA00022679"/>
    </source>
</evidence>
<evidence type="ECO:0000259" key="3">
    <source>
        <dbReference type="Pfam" id="PF02709"/>
    </source>
</evidence>
<dbReference type="RefSeq" id="WP_154326729.1">
    <property type="nucleotide sequence ID" value="NZ_CP045696.1"/>
</dbReference>
<evidence type="ECO:0000313" key="4">
    <source>
        <dbReference type="EMBL" id="MSS17376.1"/>
    </source>
</evidence>
<dbReference type="SUPFAM" id="SSF53448">
    <property type="entry name" value="Nucleotide-diphospho-sugar transferases"/>
    <property type="match status" value="2"/>
</dbReference>
<dbReference type="AlphaFoldDB" id="A0A6L5XDX6"/>
<keyword evidence="1 4" id="KW-0808">Transferase</keyword>
<dbReference type="CDD" id="cd00761">
    <property type="entry name" value="Glyco_tranf_GTA_type"/>
    <property type="match status" value="1"/>
</dbReference>
<gene>
    <name evidence="4" type="ORF">FYJ29_06330</name>
</gene>
<dbReference type="Gene3D" id="3.90.550.10">
    <property type="entry name" value="Spore Coat Polysaccharide Biosynthesis Protein SpsA, Chain A"/>
    <property type="match status" value="2"/>
</dbReference>
<protein>
    <submittedName>
        <fullName evidence="4">Glycosyltransferase</fullName>
    </submittedName>
</protein>
<dbReference type="Pfam" id="PF00535">
    <property type="entry name" value="Glycos_transf_2"/>
    <property type="match status" value="1"/>
</dbReference>
<dbReference type="Pfam" id="PF02709">
    <property type="entry name" value="Glyco_transf_7C"/>
    <property type="match status" value="1"/>
</dbReference>
<dbReference type="Proteomes" id="UP000483362">
    <property type="component" value="Unassembled WGS sequence"/>
</dbReference>
<comment type="caution">
    <text evidence="4">The sequence shown here is derived from an EMBL/GenBank/DDBJ whole genome shotgun (WGS) entry which is preliminary data.</text>
</comment>
<dbReference type="GO" id="GO:0016740">
    <property type="term" value="F:transferase activity"/>
    <property type="evidence" value="ECO:0007669"/>
    <property type="project" value="UniProtKB-KW"/>
</dbReference>
<dbReference type="InterPro" id="IPR029044">
    <property type="entry name" value="Nucleotide-diphossugar_trans"/>
</dbReference>
<dbReference type="InterPro" id="IPR027791">
    <property type="entry name" value="Galactosyl_T_C"/>
</dbReference>
<accession>A0A6L5XDX6</accession>
<dbReference type="EMBL" id="VULT01000008">
    <property type="protein sequence ID" value="MSS17376.1"/>
    <property type="molecule type" value="Genomic_DNA"/>
</dbReference>
<feature type="domain" description="Galactosyltransferase C-terminal" evidence="3">
    <location>
        <begin position="134"/>
        <end position="173"/>
    </location>
</feature>
<reference evidence="4 5" key="1">
    <citation type="submission" date="2019-08" db="EMBL/GenBank/DDBJ databases">
        <title>In-depth cultivation of the pig gut microbiome towards novel bacterial diversity and tailored functional studies.</title>
        <authorList>
            <person name="Wylensek D."/>
            <person name="Hitch T.C.A."/>
            <person name="Clavel T."/>
        </authorList>
    </citation>
    <scope>NUCLEOTIDE SEQUENCE [LARGE SCALE GENOMIC DNA]</scope>
    <source>
        <strain evidence="4 5">Oil-RF-744-WCA-WT-10</strain>
    </source>
</reference>
<organism evidence="4 5">
    <name type="scientific">Sodaliphilus pleomorphus</name>
    <dbReference type="NCBI Taxonomy" id="2606626"/>
    <lineage>
        <taxon>Bacteria</taxon>
        <taxon>Pseudomonadati</taxon>
        <taxon>Bacteroidota</taxon>
        <taxon>Bacteroidia</taxon>
        <taxon>Bacteroidales</taxon>
        <taxon>Muribaculaceae</taxon>
        <taxon>Sodaliphilus</taxon>
    </lineage>
</organism>
<feature type="domain" description="Glycosyltransferase 2-like" evidence="2">
    <location>
        <begin position="274"/>
        <end position="383"/>
    </location>
</feature>
<dbReference type="InterPro" id="IPR001173">
    <property type="entry name" value="Glyco_trans_2-like"/>
</dbReference>
<name>A0A6L5XDX6_9BACT</name>
<proteinExistence type="predicted"/>
<keyword evidence="5" id="KW-1185">Reference proteome</keyword>
<evidence type="ECO:0000259" key="2">
    <source>
        <dbReference type="Pfam" id="PF00535"/>
    </source>
</evidence>
<sequence length="507" mass="59249">MREFRRVFPKNRKYFERNGIEVVLVLDSPEESIELLDFILQYPFVNWRIVMNDKPHEWRNPAKPLNVGIRFATKRYVMVCSPESEMVTDVIAILRKSFDDYSDCPHYAIGRVCFADEEEVTEANFNQYQFIPFGSIMLEKRHAEQIHGYDETLSKWGGDDNNFRSRLDMIGVKELYFNEAMMAHRDIDNQEGKVRRGKPFEKTPNDVLRHFFFPEMAVANYDNWGRDFDKLVYDWRNKPSSSEGQLENFCCKNFTEHSIATHFGGKSYPVLLLVQSYNESGRIISFLENVSSLFDGIILLDDGSNDGTYELARSDKLLFKCKKRRTEFNDLQNRNMLLDLASFVNHEIAFFLDVDEMLDERFSDVHQYVRRDVADAYMVPYIHLWDSPDTFNGQYPSSIDGICLRYKMMRNIGHAQIFSNRGKLHFHQAPTMAKSAIAERLLILHYGLLLAEDRKAKYEFYMAEDTEGCQGSYEHFGENAHPSLKNVGEITMQKLHLLSQKLISRSL</sequence>